<dbReference type="EMBL" id="LN847213">
    <property type="protein sequence ID" value="CRI44251.1"/>
    <property type="molecule type" value="Genomic_DNA"/>
</dbReference>
<dbReference type="EMBL" id="LN846999">
    <property type="protein sequence ID" value="CRI38655.1"/>
    <property type="molecule type" value="Genomic_DNA"/>
</dbReference>
<evidence type="ECO:0000313" key="10">
    <source>
        <dbReference type="EMBL" id="CRI51064.1"/>
    </source>
</evidence>
<evidence type="ECO:0000313" key="6">
    <source>
        <dbReference type="EMBL" id="CRI44251.1"/>
    </source>
</evidence>
<evidence type="ECO:0000313" key="2">
    <source>
        <dbReference type="EMBL" id="CRI38655.1"/>
    </source>
</evidence>
<evidence type="ECO:0000313" key="13">
    <source>
        <dbReference type="EMBL" id="CRI73687.1"/>
    </source>
</evidence>
<evidence type="ECO:0000256" key="1">
    <source>
        <dbReference type="SAM" id="MobiDB-lite"/>
    </source>
</evidence>
<evidence type="ECO:0000313" key="8">
    <source>
        <dbReference type="EMBL" id="CRI47657.1"/>
    </source>
</evidence>
<dbReference type="EMBL" id="LN847238">
    <property type="protein sequence ID" value="CRI47657.1"/>
    <property type="molecule type" value="Genomic_DNA"/>
</dbReference>
<gene>
    <name evidence="2" type="ORF">BN1224_CV15_C_04880</name>
    <name evidence="5" type="ORF">BN1224_DC9_CL_00180</name>
    <name evidence="4" type="ORF">BN1224_GiD_B_00280</name>
    <name evidence="6" type="ORF">BN1224_H12_FJ_00110</name>
    <name evidence="7" type="ORF">BN1224_MUL2216_F_05670</name>
    <name evidence="8" type="ORF">BN1224_Panola_M_00190</name>
    <name evidence="10" type="ORF">BN1224_PB1_B_10330</name>
    <name evidence="9" type="ORF">BN1224_U1271_C_08780</name>
    <name evidence="11" type="ORF">BN1224_UZG1_C_00580</name>
    <name evidence="12" type="ORF">BN1224_Wien2_I_00300</name>
    <name evidence="13" type="ORF">BN1224_YK41_CC_00180</name>
    <name evidence="3" type="ORF">CWL029c_G_00190</name>
</gene>
<dbReference type="EMBL" id="LN847065">
    <property type="protein sequence ID" value="CRI43134.1"/>
    <property type="molecule type" value="Genomic_DNA"/>
</dbReference>
<dbReference type="EMBL" id="LN847009">
    <property type="protein sequence ID" value="CRI42045.1"/>
    <property type="molecule type" value="Genomic_DNA"/>
</dbReference>
<dbReference type="EMBL" id="LN847244">
    <property type="protein sequence ID" value="CRI49949.1"/>
    <property type="molecule type" value="Genomic_DNA"/>
</dbReference>
<evidence type="ECO:0000313" key="9">
    <source>
        <dbReference type="EMBL" id="CRI49949.1"/>
    </source>
</evidence>
<proteinExistence type="predicted"/>
<feature type="region of interest" description="Disordered" evidence="1">
    <location>
        <begin position="1"/>
        <end position="24"/>
    </location>
</feature>
<reference evidence="6" key="1">
    <citation type="submission" date="2015-05" db="EMBL/GenBank/DDBJ databases">
        <authorList>
            <person name="Rattei Thomas"/>
        </authorList>
    </citation>
    <scope>NUCLEOTIDE SEQUENCE</scope>
    <source>
        <strain evidence="2">CV15</strain>
        <strain evidence="3">CWL029c</strain>
        <strain evidence="5">DC9</strain>
        <strain evidence="4">GiD</strain>
        <strain evidence="6">H12</strain>
        <strain evidence="7">MUL2216</strain>
        <strain evidence="8">Panola</strain>
        <strain evidence="10">PB1</strain>
        <strain evidence="9">U1271</strain>
        <strain evidence="11">UZG1</strain>
        <strain evidence="12">Wien2</strain>
        <strain evidence="13">YK41</strain>
    </source>
</reference>
<name>A0A0F7WXH5_CHLPN</name>
<dbReference type="EMBL" id="LN847256">
    <property type="protein sequence ID" value="CRI54227.1"/>
    <property type="molecule type" value="Genomic_DNA"/>
</dbReference>
<sequence>MAERFNAPVLKTGDLKGSGGSNPSSSVSFLFTFIPIEELCG</sequence>
<evidence type="ECO:0000313" key="7">
    <source>
        <dbReference type="EMBL" id="CRI46512.1"/>
    </source>
</evidence>
<organism evidence="6">
    <name type="scientific">Chlamydia pneumoniae</name>
    <name type="common">Chlamydophila pneumoniae</name>
    <dbReference type="NCBI Taxonomy" id="83558"/>
    <lineage>
        <taxon>Bacteria</taxon>
        <taxon>Pseudomonadati</taxon>
        <taxon>Chlamydiota</taxon>
        <taxon>Chlamydiia</taxon>
        <taxon>Chlamydiales</taxon>
        <taxon>Chlamydiaceae</taxon>
        <taxon>Chlamydia/Chlamydophila group</taxon>
        <taxon>Chlamydia</taxon>
    </lineage>
</organism>
<dbReference type="EMBL" id="LN847247">
    <property type="protein sequence ID" value="CRI52194.1"/>
    <property type="molecule type" value="Genomic_DNA"/>
</dbReference>
<dbReference type="EMBL" id="LN847240">
    <property type="protein sequence ID" value="CRI51064.1"/>
    <property type="molecule type" value="Genomic_DNA"/>
</dbReference>
<evidence type="ECO:0000313" key="3">
    <source>
        <dbReference type="EMBL" id="CRI40918.1"/>
    </source>
</evidence>
<accession>A0A0F7WXH5</accession>
<evidence type="ECO:0000313" key="5">
    <source>
        <dbReference type="EMBL" id="CRI43134.1"/>
    </source>
</evidence>
<protein>
    <submittedName>
        <fullName evidence="6">Uncharacterized protein</fullName>
    </submittedName>
</protein>
<dbReference type="EMBL" id="LN847007">
    <property type="protein sequence ID" value="CRI40918.1"/>
    <property type="molecule type" value="Genomic_DNA"/>
</dbReference>
<dbReference type="AlphaFoldDB" id="A0A0F7WXH5"/>
<dbReference type="EMBL" id="LN847227">
    <property type="protein sequence ID" value="CRI46512.1"/>
    <property type="molecule type" value="Genomic_DNA"/>
</dbReference>
<evidence type="ECO:0000313" key="11">
    <source>
        <dbReference type="EMBL" id="CRI52194.1"/>
    </source>
</evidence>
<evidence type="ECO:0000313" key="4">
    <source>
        <dbReference type="EMBL" id="CRI42045.1"/>
    </source>
</evidence>
<dbReference type="EMBL" id="LN849054">
    <property type="protein sequence ID" value="CRI73687.1"/>
    <property type="molecule type" value="Genomic_DNA"/>
</dbReference>
<evidence type="ECO:0000313" key="12">
    <source>
        <dbReference type="EMBL" id="CRI54227.1"/>
    </source>
</evidence>